<protein>
    <submittedName>
        <fullName evidence="2">Uncharacterized protein</fullName>
    </submittedName>
</protein>
<evidence type="ECO:0000313" key="3">
    <source>
        <dbReference type="Proteomes" id="UP000831290"/>
    </source>
</evidence>
<proteinExistence type="predicted"/>
<sequence>MSKKTETGHAKNVANFAKLVSFCTGYGADYNPSNISITLKALTILYADAQNTVNDLNTALPAYNNAIAAREIAFKPLSKLITRVINGLKATGASPEVKDKAITIARKIQGRKTSIKPTEEKKQKMSEQGKDAKKSSSSRLSFDNRIDNFEKLINILSSIPQYNPNETELQVMSLTKLFEDLRAKNSNATATEIPLSNARLKRNNLLYTSEEGLIDRALKVKAYVKSLYGASSPQYRQISGLEFKRYKI</sequence>
<gene>
    <name evidence="2" type="ORF">MQE35_11815</name>
</gene>
<name>A0A9E7CTM1_9FLAO</name>
<accession>A0A9E7CTM1</accession>
<feature type="compositionally biased region" description="Basic and acidic residues" evidence="1">
    <location>
        <begin position="117"/>
        <end position="134"/>
    </location>
</feature>
<dbReference type="RefSeq" id="WP_255841604.1">
    <property type="nucleotide sequence ID" value="NZ_CP094358.1"/>
</dbReference>
<keyword evidence="3" id="KW-1185">Reference proteome</keyword>
<evidence type="ECO:0000256" key="1">
    <source>
        <dbReference type="SAM" id="MobiDB-lite"/>
    </source>
</evidence>
<dbReference type="Proteomes" id="UP000831290">
    <property type="component" value="Chromosome"/>
</dbReference>
<evidence type="ECO:0000313" key="2">
    <source>
        <dbReference type="EMBL" id="UOB16422.1"/>
    </source>
</evidence>
<dbReference type="AlphaFoldDB" id="A0A9E7CTM1"/>
<dbReference type="EMBL" id="CP094358">
    <property type="protein sequence ID" value="UOB16422.1"/>
    <property type="molecule type" value="Genomic_DNA"/>
</dbReference>
<feature type="region of interest" description="Disordered" evidence="1">
    <location>
        <begin position="112"/>
        <end position="139"/>
    </location>
</feature>
<reference evidence="2" key="1">
    <citation type="submission" date="2022-03" db="EMBL/GenBank/DDBJ databases">
        <title>Description of Abyssus ytuae gen. nov., sp. nov., a novel member of the family Flavobacteriaceae isolated from the sediment of Mariana Trench.</title>
        <authorList>
            <person name="Zhang J."/>
            <person name="Xu X."/>
        </authorList>
    </citation>
    <scope>NUCLEOTIDE SEQUENCE</scope>
    <source>
        <strain evidence="2">MT3330</strain>
    </source>
</reference>
<dbReference type="KEGG" id="fbm:MQE35_11815"/>
<organism evidence="2 3">
    <name type="scientific">Abyssalbus ytuae</name>
    <dbReference type="NCBI Taxonomy" id="2926907"/>
    <lineage>
        <taxon>Bacteria</taxon>
        <taxon>Pseudomonadati</taxon>
        <taxon>Bacteroidota</taxon>
        <taxon>Flavobacteriia</taxon>
        <taxon>Flavobacteriales</taxon>
        <taxon>Flavobacteriaceae</taxon>
        <taxon>Abyssalbus</taxon>
    </lineage>
</organism>